<dbReference type="Gene3D" id="3.20.20.450">
    <property type="entry name" value="EAL domain"/>
    <property type="match status" value="1"/>
</dbReference>
<accession>A0ABP9UFS3</accession>
<dbReference type="PROSITE" id="PS50883">
    <property type="entry name" value="EAL"/>
    <property type="match status" value="1"/>
</dbReference>
<feature type="region of interest" description="Disordered" evidence="1">
    <location>
        <begin position="1"/>
        <end position="20"/>
    </location>
</feature>
<dbReference type="RefSeq" id="WP_345443699.1">
    <property type="nucleotide sequence ID" value="NZ_BAABQU010000013.1"/>
</dbReference>
<protein>
    <recommendedName>
        <fullName evidence="2">EAL domain-containing protein</fullName>
    </recommendedName>
</protein>
<evidence type="ECO:0000259" key="2">
    <source>
        <dbReference type="PROSITE" id="PS50883"/>
    </source>
</evidence>
<evidence type="ECO:0000256" key="1">
    <source>
        <dbReference type="SAM" id="MobiDB-lite"/>
    </source>
</evidence>
<proteinExistence type="predicted"/>
<dbReference type="SUPFAM" id="SSF141868">
    <property type="entry name" value="EAL domain-like"/>
    <property type="match status" value="1"/>
</dbReference>
<evidence type="ECO:0000313" key="3">
    <source>
        <dbReference type="EMBL" id="GAA5439887.1"/>
    </source>
</evidence>
<evidence type="ECO:0000313" key="4">
    <source>
        <dbReference type="Proteomes" id="UP001423409"/>
    </source>
</evidence>
<dbReference type="InterPro" id="IPR001633">
    <property type="entry name" value="EAL_dom"/>
</dbReference>
<organism evidence="3 4">
    <name type="scientific">Deinococcus caeni</name>
    <dbReference type="NCBI Taxonomy" id="569127"/>
    <lineage>
        <taxon>Bacteria</taxon>
        <taxon>Thermotogati</taxon>
        <taxon>Deinococcota</taxon>
        <taxon>Deinococci</taxon>
        <taxon>Deinococcales</taxon>
        <taxon>Deinococcaceae</taxon>
        <taxon>Deinococcus</taxon>
    </lineage>
</organism>
<dbReference type="EMBL" id="BAABQU010000013">
    <property type="protein sequence ID" value="GAA5439887.1"/>
    <property type="molecule type" value="Genomic_DNA"/>
</dbReference>
<keyword evidence="4" id="KW-1185">Reference proteome</keyword>
<gene>
    <name evidence="3" type="ORF">Dcae01_01394</name>
</gene>
<sequence>MRLHAHLGPLVHRRHEHVPPERPTVIAEGVETVQGARALRELGVTLTQGYSFARPALSWIPSVPLEPVWSPL</sequence>
<comment type="caution">
    <text evidence="3">The sequence shown here is derived from an EMBL/GenBank/DDBJ whole genome shotgun (WGS) entry which is preliminary data.</text>
</comment>
<dbReference type="Proteomes" id="UP001423409">
    <property type="component" value="Unassembled WGS sequence"/>
</dbReference>
<dbReference type="InterPro" id="IPR035919">
    <property type="entry name" value="EAL_sf"/>
</dbReference>
<feature type="domain" description="EAL" evidence="2">
    <location>
        <begin position="1"/>
        <end position="69"/>
    </location>
</feature>
<reference evidence="3 4" key="1">
    <citation type="submission" date="2024-02" db="EMBL/GenBank/DDBJ databases">
        <title>Deinococcus caeni NBRC 101312.</title>
        <authorList>
            <person name="Ichikawa N."/>
            <person name="Katano-Makiyama Y."/>
            <person name="Hidaka K."/>
        </authorList>
    </citation>
    <scope>NUCLEOTIDE SEQUENCE [LARGE SCALE GENOMIC DNA]</scope>
    <source>
        <strain evidence="3 4">NBRC 101312</strain>
    </source>
</reference>
<feature type="compositionally biased region" description="Basic residues" evidence="1">
    <location>
        <begin position="1"/>
        <end position="16"/>
    </location>
</feature>
<name>A0ABP9UFS3_9DEIO</name>